<reference evidence="8" key="1">
    <citation type="submission" date="2022-01" db="EMBL/GenBank/DDBJ databases">
        <title>Comparative genomics reveals a dynamic genome evolution in the ectomycorrhizal milk-cap (Lactarius) mushrooms.</title>
        <authorList>
            <consortium name="DOE Joint Genome Institute"/>
            <person name="Lebreton A."/>
            <person name="Tang N."/>
            <person name="Kuo A."/>
            <person name="LaButti K."/>
            <person name="Drula E."/>
            <person name="Barry K."/>
            <person name="Clum A."/>
            <person name="Lipzen A."/>
            <person name="Mousain D."/>
            <person name="Ng V."/>
            <person name="Wang R."/>
            <person name="Wang X."/>
            <person name="Dai Y."/>
            <person name="Henrissat B."/>
            <person name="Grigoriev I.V."/>
            <person name="Guerin-Laguette A."/>
            <person name="Yu F."/>
            <person name="Martin F.M."/>
        </authorList>
    </citation>
    <scope>NUCLEOTIDE SEQUENCE</scope>
    <source>
        <strain evidence="8">QP</strain>
    </source>
</reference>
<protein>
    <submittedName>
        <fullName evidence="8">NADP-dependent oxidoreductase domain-containing protein</fullName>
    </submittedName>
</protein>
<evidence type="ECO:0000313" key="9">
    <source>
        <dbReference type="Proteomes" id="UP001201163"/>
    </source>
</evidence>
<dbReference type="GO" id="GO:0016616">
    <property type="term" value="F:oxidoreductase activity, acting on the CH-OH group of donors, NAD or NADP as acceptor"/>
    <property type="evidence" value="ECO:0007669"/>
    <property type="project" value="UniProtKB-ARBA"/>
</dbReference>
<evidence type="ECO:0000256" key="6">
    <source>
        <dbReference type="PIRSR" id="PIRSR000097-3"/>
    </source>
</evidence>
<evidence type="ECO:0000256" key="2">
    <source>
        <dbReference type="ARBA" id="ARBA00022857"/>
    </source>
</evidence>
<dbReference type="GO" id="GO:0016652">
    <property type="term" value="F:oxidoreductase activity, acting on NAD(P)H as acceptor"/>
    <property type="evidence" value="ECO:0007669"/>
    <property type="project" value="InterPro"/>
</dbReference>
<evidence type="ECO:0000256" key="3">
    <source>
        <dbReference type="ARBA" id="ARBA00023002"/>
    </source>
</evidence>
<dbReference type="EMBL" id="JAKELL010000020">
    <property type="protein sequence ID" value="KAH8992957.1"/>
    <property type="molecule type" value="Genomic_DNA"/>
</dbReference>
<evidence type="ECO:0000313" key="8">
    <source>
        <dbReference type="EMBL" id="KAH8992957.1"/>
    </source>
</evidence>
<keyword evidence="9" id="KW-1185">Reference proteome</keyword>
<dbReference type="PANTHER" id="PTHR43827:SF3">
    <property type="entry name" value="NADP-DEPENDENT OXIDOREDUCTASE DOMAIN-CONTAINING PROTEIN"/>
    <property type="match status" value="1"/>
</dbReference>
<dbReference type="Pfam" id="PF00248">
    <property type="entry name" value="Aldo_ket_red"/>
    <property type="match status" value="1"/>
</dbReference>
<comment type="caution">
    <text evidence="8">The sequence shown here is derived from an EMBL/GenBank/DDBJ whole genome shotgun (WGS) entry which is preliminary data.</text>
</comment>
<dbReference type="PANTHER" id="PTHR43827">
    <property type="entry name" value="2,5-DIKETO-D-GLUCONIC ACID REDUCTASE"/>
    <property type="match status" value="1"/>
</dbReference>
<evidence type="ECO:0000256" key="1">
    <source>
        <dbReference type="ARBA" id="ARBA00007905"/>
    </source>
</evidence>
<evidence type="ECO:0000259" key="7">
    <source>
        <dbReference type="Pfam" id="PF00248"/>
    </source>
</evidence>
<feature type="binding site" evidence="5">
    <location>
        <position position="106"/>
    </location>
    <ligand>
        <name>substrate</name>
    </ligand>
</feature>
<name>A0AAD4LH13_9AGAM</name>
<feature type="active site" description="Proton donor" evidence="4">
    <location>
        <position position="51"/>
    </location>
</feature>
<dbReference type="InterPro" id="IPR020471">
    <property type="entry name" value="AKR"/>
</dbReference>
<dbReference type="AlphaFoldDB" id="A0AAD4LH13"/>
<dbReference type="InterPro" id="IPR023210">
    <property type="entry name" value="NADP_OxRdtase_dom"/>
</dbReference>
<dbReference type="PRINTS" id="PR00069">
    <property type="entry name" value="ALDKETRDTASE"/>
</dbReference>
<organism evidence="8 9">
    <name type="scientific">Lactarius akahatsu</name>
    <dbReference type="NCBI Taxonomy" id="416441"/>
    <lineage>
        <taxon>Eukaryota</taxon>
        <taxon>Fungi</taxon>
        <taxon>Dikarya</taxon>
        <taxon>Basidiomycota</taxon>
        <taxon>Agaricomycotina</taxon>
        <taxon>Agaricomycetes</taxon>
        <taxon>Russulales</taxon>
        <taxon>Russulaceae</taxon>
        <taxon>Lactarius</taxon>
    </lineage>
</organism>
<dbReference type="SUPFAM" id="SSF51430">
    <property type="entry name" value="NAD(P)-linked oxidoreductase"/>
    <property type="match status" value="1"/>
</dbReference>
<sequence>MSVPTALLNDGNQIPVIAFGTGSKLKYKDVTAVVEQALEAGFSHIDTAAHYANEQFVGRALRESGLARADVCVTGKYGGRDDDVQGAIRTTLRKLGLTHLDLYLVHHPSLIVNDDVEGLWGRMVEIRTAGLAKSIGVSNFTLELLQRVVKTGMLPAVNQIQLHPYNYASWKEVLEFSAKHGIVTEAYGSLAPITTYPGGPVDPVLSTIARRIGGTPGQVIFKWVHAKGFVVVTTTERRTRLDEYLAVVHLPDLTKDEIDAIDRAGALGPPSSALVRVRELVRTEGARRAALGTMVVLSVVLFLHQLGCLAL</sequence>
<dbReference type="CDD" id="cd19120">
    <property type="entry name" value="AKR_AKR3C2-3"/>
    <property type="match status" value="1"/>
</dbReference>
<accession>A0AAD4LH13</accession>
<dbReference type="InterPro" id="IPR018170">
    <property type="entry name" value="Aldo/ket_reductase_CS"/>
</dbReference>
<feature type="site" description="Lowers pKa of active site Tyr" evidence="6">
    <location>
        <position position="76"/>
    </location>
</feature>
<dbReference type="Gene3D" id="3.20.20.100">
    <property type="entry name" value="NADP-dependent oxidoreductase domain"/>
    <property type="match status" value="1"/>
</dbReference>
<dbReference type="Proteomes" id="UP001201163">
    <property type="component" value="Unassembled WGS sequence"/>
</dbReference>
<dbReference type="PROSITE" id="PS00062">
    <property type="entry name" value="ALDOKETO_REDUCTASE_2"/>
    <property type="match status" value="1"/>
</dbReference>
<dbReference type="PIRSF" id="PIRSF000097">
    <property type="entry name" value="AKR"/>
    <property type="match status" value="1"/>
</dbReference>
<dbReference type="InterPro" id="IPR036812">
    <property type="entry name" value="NAD(P)_OxRdtase_dom_sf"/>
</dbReference>
<dbReference type="InterPro" id="IPR044494">
    <property type="entry name" value="AKR3C2/3"/>
</dbReference>
<feature type="domain" description="NADP-dependent oxidoreductase" evidence="7">
    <location>
        <begin position="23"/>
        <end position="264"/>
    </location>
</feature>
<evidence type="ECO:0000256" key="4">
    <source>
        <dbReference type="PIRSR" id="PIRSR000097-1"/>
    </source>
</evidence>
<keyword evidence="3" id="KW-0560">Oxidoreductase</keyword>
<evidence type="ECO:0000256" key="5">
    <source>
        <dbReference type="PIRSR" id="PIRSR000097-2"/>
    </source>
</evidence>
<comment type="similarity">
    <text evidence="1">Belongs to the aldo/keto reductase family.</text>
</comment>
<keyword evidence="2" id="KW-0521">NADP</keyword>
<gene>
    <name evidence="8" type="ORF">EDB92DRAFT_1934657</name>
</gene>
<proteinExistence type="inferred from homology"/>